<dbReference type="Gene3D" id="1.10.10.60">
    <property type="entry name" value="Homeodomain-like"/>
    <property type="match status" value="1"/>
</dbReference>
<dbReference type="Proteomes" id="UP000316621">
    <property type="component" value="Chromosome 2"/>
</dbReference>
<keyword evidence="3" id="KW-0804">Transcription</keyword>
<comment type="subcellular location">
    <subcellularLocation>
        <location evidence="1">Nucleus</location>
    </subcellularLocation>
</comment>
<dbReference type="SMART" id="SM00717">
    <property type="entry name" value="SANT"/>
    <property type="match status" value="1"/>
</dbReference>
<dbReference type="GO" id="GO:0003700">
    <property type="term" value="F:DNA-binding transcription factor activity"/>
    <property type="evidence" value="ECO:0007669"/>
    <property type="project" value="InterPro"/>
</dbReference>
<dbReference type="InterPro" id="IPR044636">
    <property type="entry name" value="RADIALIS-like"/>
</dbReference>
<dbReference type="PANTHER" id="PTHR43952">
    <property type="entry name" value="MYB FAMILY TRANSCRIPTION FACTOR-RELATED"/>
    <property type="match status" value="1"/>
</dbReference>
<dbReference type="EMBL" id="CM010716">
    <property type="protein sequence ID" value="RZC48790.1"/>
    <property type="molecule type" value="Genomic_DNA"/>
</dbReference>
<dbReference type="GO" id="GO:0005634">
    <property type="term" value="C:nucleus"/>
    <property type="evidence" value="ECO:0007669"/>
    <property type="project" value="UniProtKB-SubCell"/>
</dbReference>
<dbReference type="FunFam" id="1.10.10.60:FF:000154">
    <property type="entry name" value="Transcription factor SRM1"/>
    <property type="match status" value="1"/>
</dbReference>
<dbReference type="Gramene" id="RZC48790">
    <property type="protein sequence ID" value="RZC48790"/>
    <property type="gene ID" value="C5167_017215"/>
</dbReference>
<dbReference type="AlphaFoldDB" id="A0A4Y7ILX7"/>
<sequence length="118" mass="13179">MDGGYGGVLSDWSWGENKLFELALAVIEENNPDRWKLIAAMVGGKSEEEVEKHCRMLLDDLQSIESGKLDHTFGDATKLSLSIECAQSVCWTDEDQKMLVRLDMNSSAKEGEKRVLSI</sequence>
<dbReference type="OMA" id="ESGEMDH"/>
<accession>A0A4Y7ILX7</accession>
<keyword evidence="4" id="KW-0539">Nucleus</keyword>
<evidence type="ECO:0000256" key="1">
    <source>
        <dbReference type="ARBA" id="ARBA00004123"/>
    </source>
</evidence>
<dbReference type="InterPro" id="IPR001005">
    <property type="entry name" value="SANT/Myb"/>
</dbReference>
<evidence type="ECO:0000256" key="4">
    <source>
        <dbReference type="ARBA" id="ARBA00023242"/>
    </source>
</evidence>
<gene>
    <name evidence="6" type="ORF">C5167_017215</name>
</gene>
<name>A0A4Y7ILX7_PAPSO</name>
<evidence type="ECO:0000256" key="3">
    <source>
        <dbReference type="ARBA" id="ARBA00023163"/>
    </source>
</evidence>
<organism evidence="6 7">
    <name type="scientific">Papaver somniferum</name>
    <name type="common">Opium poppy</name>
    <dbReference type="NCBI Taxonomy" id="3469"/>
    <lineage>
        <taxon>Eukaryota</taxon>
        <taxon>Viridiplantae</taxon>
        <taxon>Streptophyta</taxon>
        <taxon>Embryophyta</taxon>
        <taxon>Tracheophyta</taxon>
        <taxon>Spermatophyta</taxon>
        <taxon>Magnoliopsida</taxon>
        <taxon>Ranunculales</taxon>
        <taxon>Papaveraceae</taxon>
        <taxon>Papaveroideae</taxon>
        <taxon>Papaver</taxon>
    </lineage>
</organism>
<dbReference type="SUPFAM" id="SSF46689">
    <property type="entry name" value="Homeodomain-like"/>
    <property type="match status" value="1"/>
</dbReference>
<feature type="domain" description="Myb-like" evidence="5">
    <location>
        <begin position="8"/>
        <end position="60"/>
    </location>
</feature>
<evidence type="ECO:0000313" key="6">
    <source>
        <dbReference type="EMBL" id="RZC48790.1"/>
    </source>
</evidence>
<keyword evidence="2" id="KW-0805">Transcription regulation</keyword>
<proteinExistence type="predicted"/>
<dbReference type="CDD" id="cd00167">
    <property type="entry name" value="SANT"/>
    <property type="match status" value="1"/>
</dbReference>
<dbReference type="STRING" id="3469.A0A4Y7ILX7"/>
<reference evidence="6 7" key="1">
    <citation type="journal article" date="2018" name="Science">
        <title>The opium poppy genome and morphinan production.</title>
        <authorList>
            <person name="Guo L."/>
            <person name="Winzer T."/>
            <person name="Yang X."/>
            <person name="Li Y."/>
            <person name="Ning Z."/>
            <person name="He Z."/>
            <person name="Teodor R."/>
            <person name="Lu Y."/>
            <person name="Bowser T.A."/>
            <person name="Graham I.A."/>
            <person name="Ye K."/>
        </authorList>
    </citation>
    <scope>NUCLEOTIDE SEQUENCE [LARGE SCALE GENOMIC DNA]</scope>
    <source>
        <strain evidence="7">cv. HN1</strain>
        <tissue evidence="6">Leaves</tissue>
    </source>
</reference>
<dbReference type="OrthoDB" id="118550at2759"/>
<evidence type="ECO:0000259" key="5">
    <source>
        <dbReference type="SMART" id="SM00717"/>
    </source>
</evidence>
<protein>
    <recommendedName>
        <fullName evidence="5">Myb-like domain-containing protein</fullName>
    </recommendedName>
</protein>
<evidence type="ECO:0000313" key="7">
    <source>
        <dbReference type="Proteomes" id="UP000316621"/>
    </source>
</evidence>
<dbReference type="InterPro" id="IPR009057">
    <property type="entry name" value="Homeodomain-like_sf"/>
</dbReference>
<keyword evidence="7" id="KW-1185">Reference proteome</keyword>
<dbReference type="PANTHER" id="PTHR43952:SF45">
    <property type="entry name" value="PROTEIN RADIALIS-LIKE 4"/>
    <property type="match status" value="1"/>
</dbReference>
<dbReference type="Pfam" id="PF00249">
    <property type="entry name" value="Myb_DNA-binding"/>
    <property type="match status" value="1"/>
</dbReference>
<evidence type="ECO:0000256" key="2">
    <source>
        <dbReference type="ARBA" id="ARBA00023015"/>
    </source>
</evidence>